<keyword evidence="3" id="KW-1185">Reference proteome</keyword>
<keyword evidence="1" id="KW-0472">Membrane</keyword>
<feature type="transmembrane region" description="Helical" evidence="1">
    <location>
        <begin position="87"/>
        <end position="109"/>
    </location>
</feature>
<organism evidence="2 3">
    <name type="scientific">Hufsiella ginkgonis</name>
    <dbReference type="NCBI Taxonomy" id="2695274"/>
    <lineage>
        <taxon>Bacteria</taxon>
        <taxon>Pseudomonadati</taxon>
        <taxon>Bacteroidota</taxon>
        <taxon>Sphingobacteriia</taxon>
        <taxon>Sphingobacteriales</taxon>
        <taxon>Sphingobacteriaceae</taxon>
        <taxon>Hufsiella</taxon>
    </lineage>
</organism>
<name>A0A7K1XRM2_9SPHI</name>
<dbReference type="RefSeq" id="WP_160904708.1">
    <property type="nucleotide sequence ID" value="NZ_WVHS01000001.1"/>
</dbReference>
<sequence>MNDWSTNWTKIKPAIPHLYFAIVALLLGIYNQSFFGLLFALPFLKQIVYPCKVAILFISVLAMICSFALLVAAVFMMAYNLLDDEFFVVNIFATGAFLITNVLMSVWLFRDAKISGPSRNVIAS</sequence>
<evidence type="ECO:0000256" key="1">
    <source>
        <dbReference type="SAM" id="Phobius"/>
    </source>
</evidence>
<protein>
    <submittedName>
        <fullName evidence="2">Uncharacterized protein</fullName>
    </submittedName>
</protein>
<proteinExistence type="predicted"/>
<evidence type="ECO:0000313" key="3">
    <source>
        <dbReference type="Proteomes" id="UP000451233"/>
    </source>
</evidence>
<accession>A0A7K1XRM2</accession>
<dbReference type="Proteomes" id="UP000451233">
    <property type="component" value="Unassembled WGS sequence"/>
</dbReference>
<feature type="transmembrane region" description="Helical" evidence="1">
    <location>
        <begin position="53"/>
        <end position="81"/>
    </location>
</feature>
<dbReference type="EMBL" id="WVHS01000001">
    <property type="protein sequence ID" value="MXV13675.1"/>
    <property type="molecule type" value="Genomic_DNA"/>
</dbReference>
<feature type="transmembrane region" description="Helical" evidence="1">
    <location>
        <begin position="20"/>
        <end position="41"/>
    </location>
</feature>
<evidence type="ECO:0000313" key="2">
    <source>
        <dbReference type="EMBL" id="MXV13675.1"/>
    </source>
</evidence>
<gene>
    <name evidence="2" type="ORF">GS398_00015</name>
</gene>
<comment type="caution">
    <text evidence="2">The sequence shown here is derived from an EMBL/GenBank/DDBJ whole genome shotgun (WGS) entry which is preliminary data.</text>
</comment>
<keyword evidence="1" id="KW-0812">Transmembrane</keyword>
<dbReference type="AlphaFoldDB" id="A0A7K1XRM2"/>
<reference evidence="2 3" key="1">
    <citation type="submission" date="2019-11" db="EMBL/GenBank/DDBJ databases">
        <title>Pedobacter sp. HMF7056 Genome sequencing and assembly.</title>
        <authorList>
            <person name="Kang H."/>
            <person name="Kim H."/>
            <person name="Joh K."/>
        </authorList>
    </citation>
    <scope>NUCLEOTIDE SEQUENCE [LARGE SCALE GENOMIC DNA]</scope>
    <source>
        <strain evidence="2 3">HMF7056</strain>
    </source>
</reference>
<keyword evidence="1" id="KW-1133">Transmembrane helix</keyword>